<dbReference type="InterPro" id="IPR050597">
    <property type="entry name" value="Cytochrome_c_Oxidase_Subunit"/>
</dbReference>
<dbReference type="GO" id="GO:0042597">
    <property type="term" value="C:periplasmic space"/>
    <property type="evidence" value="ECO:0007669"/>
    <property type="project" value="UniProtKB-SubCell"/>
</dbReference>
<dbReference type="InterPro" id="IPR024167">
    <property type="entry name" value="Cytochrome_c4-like"/>
</dbReference>
<keyword evidence="6" id="KW-0249">Electron transport</keyword>
<dbReference type="SUPFAM" id="SSF46626">
    <property type="entry name" value="Cytochrome c"/>
    <property type="match status" value="2"/>
</dbReference>
<keyword evidence="2" id="KW-0813">Transport</keyword>
<dbReference type="GO" id="GO:0009055">
    <property type="term" value="F:electron transfer activity"/>
    <property type="evidence" value="ECO:0007669"/>
    <property type="project" value="InterPro"/>
</dbReference>
<keyword evidence="5" id="KW-0574">Periplasm</keyword>
<dbReference type="GO" id="GO:0005506">
    <property type="term" value="F:iron ion binding"/>
    <property type="evidence" value="ECO:0007669"/>
    <property type="project" value="InterPro"/>
</dbReference>
<evidence type="ECO:0000256" key="3">
    <source>
        <dbReference type="ARBA" id="ARBA00022617"/>
    </source>
</evidence>
<protein>
    <submittedName>
        <fullName evidence="12">Cytochrome c class I</fullName>
    </submittedName>
</protein>
<comment type="PTM">
    <text evidence="8">Binds 2 heme c groups covalently per subunit.</text>
</comment>
<keyword evidence="13" id="KW-1185">Reference proteome</keyword>
<evidence type="ECO:0000256" key="10">
    <source>
        <dbReference type="SAM" id="SignalP"/>
    </source>
</evidence>
<comment type="subcellular location">
    <subcellularLocation>
        <location evidence="1">Periplasm</location>
    </subcellularLocation>
</comment>
<dbReference type="RefSeq" id="WP_174626690.1">
    <property type="nucleotide sequence ID" value="NZ_CADCXN010000082.1"/>
</dbReference>
<evidence type="ECO:0000256" key="5">
    <source>
        <dbReference type="ARBA" id="ARBA00022764"/>
    </source>
</evidence>
<evidence type="ECO:0000256" key="1">
    <source>
        <dbReference type="ARBA" id="ARBA00004418"/>
    </source>
</evidence>
<feature type="binding site" description="axial binding residue" evidence="9">
    <location>
        <position position="41"/>
    </location>
    <ligand>
        <name>heme c</name>
        <dbReference type="ChEBI" id="CHEBI:61717"/>
        <label>1</label>
    </ligand>
    <ligandPart>
        <name>Fe</name>
        <dbReference type="ChEBI" id="CHEBI:18248"/>
    </ligandPart>
</feature>
<reference evidence="12 13" key="1">
    <citation type="submission" date="2020-02" db="EMBL/GenBank/DDBJ databases">
        <authorList>
            <person name="Hogendoorn C."/>
        </authorList>
    </citation>
    <scope>NUCLEOTIDE SEQUENCE [LARGE SCALE GENOMIC DNA]</scope>
    <source>
        <strain evidence="12">METHB21</strain>
    </source>
</reference>
<evidence type="ECO:0000256" key="4">
    <source>
        <dbReference type="ARBA" id="ARBA00022723"/>
    </source>
</evidence>
<evidence type="ECO:0000256" key="9">
    <source>
        <dbReference type="PIRSR" id="PIRSR000005-2"/>
    </source>
</evidence>
<evidence type="ECO:0000259" key="11">
    <source>
        <dbReference type="PROSITE" id="PS51007"/>
    </source>
</evidence>
<feature type="binding site" description="covalent" evidence="8">
    <location>
        <position position="40"/>
    </location>
    <ligand>
        <name>heme c</name>
        <dbReference type="ChEBI" id="CHEBI:61717"/>
        <label>1</label>
    </ligand>
</feature>
<evidence type="ECO:0000256" key="6">
    <source>
        <dbReference type="ARBA" id="ARBA00022982"/>
    </source>
</evidence>
<keyword evidence="3 8" id="KW-0349">Heme</keyword>
<feature type="signal peptide" evidence="10">
    <location>
        <begin position="1"/>
        <end position="24"/>
    </location>
</feature>
<feature type="binding site" description="covalent" evidence="8">
    <location>
        <position position="124"/>
    </location>
    <ligand>
        <name>heme c</name>
        <dbReference type="ChEBI" id="CHEBI:61717"/>
        <label>2</label>
    </ligand>
</feature>
<accession>A0A8S0X2F3</accession>
<evidence type="ECO:0000256" key="8">
    <source>
        <dbReference type="PIRSR" id="PIRSR000005-1"/>
    </source>
</evidence>
<evidence type="ECO:0000256" key="7">
    <source>
        <dbReference type="ARBA" id="ARBA00023004"/>
    </source>
</evidence>
<dbReference type="GO" id="GO:0020037">
    <property type="term" value="F:heme binding"/>
    <property type="evidence" value="ECO:0007669"/>
    <property type="project" value="InterPro"/>
</dbReference>
<proteinExistence type="predicted"/>
<dbReference type="EMBL" id="CADCXN010000082">
    <property type="protein sequence ID" value="CAA9891872.1"/>
    <property type="molecule type" value="Genomic_DNA"/>
</dbReference>
<name>A0A8S0X2F3_9GAMM</name>
<dbReference type="PANTHER" id="PTHR33751">
    <property type="entry name" value="CBB3-TYPE CYTOCHROME C OXIDASE SUBUNIT FIXP"/>
    <property type="match status" value="1"/>
</dbReference>
<feature type="binding site" description="covalent" evidence="8">
    <location>
        <position position="127"/>
    </location>
    <ligand>
        <name>heme c</name>
        <dbReference type="ChEBI" id="CHEBI:61717"/>
        <label>2</label>
    </ligand>
</feature>
<feature type="domain" description="Cytochrome c" evidence="11">
    <location>
        <begin position="104"/>
        <end position="188"/>
    </location>
</feature>
<dbReference type="Pfam" id="PF00034">
    <property type="entry name" value="Cytochrom_C"/>
    <property type="match status" value="2"/>
</dbReference>
<organism evidence="12 13">
    <name type="scientific">Candidatus Methylobacter favarea</name>
    <dbReference type="NCBI Taxonomy" id="2707345"/>
    <lineage>
        <taxon>Bacteria</taxon>
        <taxon>Pseudomonadati</taxon>
        <taxon>Pseudomonadota</taxon>
        <taxon>Gammaproteobacteria</taxon>
        <taxon>Methylococcales</taxon>
        <taxon>Methylococcaceae</taxon>
        <taxon>Methylobacter</taxon>
    </lineage>
</organism>
<dbReference type="Gene3D" id="1.10.760.10">
    <property type="entry name" value="Cytochrome c-like domain"/>
    <property type="match status" value="2"/>
</dbReference>
<sequence length="188" mass="19842">MDLIKPSLILSLLLAWCWTTPVFAADTAAGEQKAATCSGCHGPQGKSSNAQWPNLAAQQSIYLINQLKAFKSGSRKNPLMQPLAASLSEEDINNLAAYFSSQQAAKAGGDPTLAKSGQSKASICLGCHGPSAEGNGQFPRLAGQHPDYLLQQLKNFKQGSREGGPMQAIAASLSEEDMKELAAYFGSL</sequence>
<dbReference type="InterPro" id="IPR036909">
    <property type="entry name" value="Cyt_c-like_dom_sf"/>
</dbReference>
<keyword evidence="7 9" id="KW-0408">Iron</keyword>
<feature type="binding site" description="covalent" evidence="8">
    <location>
        <position position="37"/>
    </location>
    <ligand>
        <name>heme c</name>
        <dbReference type="ChEBI" id="CHEBI:61717"/>
        <label>1</label>
    </ligand>
</feature>
<dbReference type="PIRSF" id="PIRSF000005">
    <property type="entry name" value="Cytochrome_c4"/>
    <property type="match status" value="1"/>
</dbReference>
<feature type="binding site" description="axial binding residue" evidence="9">
    <location>
        <position position="80"/>
    </location>
    <ligand>
        <name>heme c</name>
        <dbReference type="ChEBI" id="CHEBI:61717"/>
        <label>1</label>
    </ligand>
    <ligandPart>
        <name>Fe</name>
        <dbReference type="ChEBI" id="CHEBI:18248"/>
    </ligandPart>
</feature>
<keyword evidence="4 9" id="KW-0479">Metal-binding</keyword>
<feature type="binding site" description="axial binding residue" evidence="9">
    <location>
        <position position="128"/>
    </location>
    <ligand>
        <name>heme c</name>
        <dbReference type="ChEBI" id="CHEBI:61717"/>
        <label>2</label>
    </ligand>
    <ligandPart>
        <name>Fe</name>
        <dbReference type="ChEBI" id="CHEBI:18248"/>
    </ligandPart>
</feature>
<evidence type="ECO:0000313" key="13">
    <source>
        <dbReference type="Proteomes" id="UP000494216"/>
    </source>
</evidence>
<feature type="binding site" description="axial binding residue" evidence="9">
    <location>
        <position position="166"/>
    </location>
    <ligand>
        <name>heme c</name>
        <dbReference type="ChEBI" id="CHEBI:61717"/>
        <label>2</label>
    </ligand>
    <ligandPart>
        <name>Fe</name>
        <dbReference type="ChEBI" id="CHEBI:18248"/>
    </ligandPart>
</feature>
<dbReference type="PANTHER" id="PTHR33751:SF9">
    <property type="entry name" value="CYTOCHROME C4"/>
    <property type="match status" value="1"/>
</dbReference>
<dbReference type="PROSITE" id="PS51007">
    <property type="entry name" value="CYTC"/>
    <property type="match status" value="2"/>
</dbReference>
<feature type="chain" id="PRO_5035777435" evidence="10">
    <location>
        <begin position="25"/>
        <end position="188"/>
    </location>
</feature>
<feature type="domain" description="Cytochrome c" evidence="11">
    <location>
        <begin position="25"/>
        <end position="103"/>
    </location>
</feature>
<evidence type="ECO:0000256" key="2">
    <source>
        <dbReference type="ARBA" id="ARBA00022448"/>
    </source>
</evidence>
<evidence type="ECO:0000313" key="12">
    <source>
        <dbReference type="EMBL" id="CAA9891872.1"/>
    </source>
</evidence>
<dbReference type="Proteomes" id="UP000494216">
    <property type="component" value="Unassembled WGS sequence"/>
</dbReference>
<keyword evidence="10" id="KW-0732">Signal</keyword>
<dbReference type="InterPro" id="IPR009056">
    <property type="entry name" value="Cyt_c-like_dom"/>
</dbReference>
<dbReference type="AlphaFoldDB" id="A0A8S0X2F3"/>
<comment type="caution">
    <text evidence="12">The sequence shown here is derived from an EMBL/GenBank/DDBJ whole genome shotgun (WGS) entry which is preliminary data.</text>
</comment>
<gene>
    <name evidence="12" type="ORF">METHB2_510007</name>
</gene>